<feature type="transmembrane region" description="Helical" evidence="1">
    <location>
        <begin position="182"/>
        <end position="205"/>
    </location>
</feature>
<sequence length="228" mass="23863">MNPISLLLRLGALIPVIYYGVIVWGALTTPGFNYMAQSFDELGKAGAPTAKIFADAMIAVGGLAVLLALTGLLAMRRLGAGMLSAILASLCIAGWGVWMIMGGLHSTTDPKLMQAMGLAIHAAPLFLLWALGGRSDVSGFKGLLTLSFLAGLALLAVMMNWIPQVAAMLKQTVGPIVTADKAGLWQFAYSLTIVPWLGLMGLALAGSLDARARRAANLSRTSVTTFSD</sequence>
<keyword evidence="1" id="KW-1133">Transmembrane helix</keyword>
<dbReference type="InterPro" id="IPR009339">
    <property type="entry name" value="DUF998"/>
</dbReference>
<organism evidence="2 3">
    <name type="scientific">Caulobacter ginsengisoli</name>
    <dbReference type="NCBI Taxonomy" id="400775"/>
    <lineage>
        <taxon>Bacteria</taxon>
        <taxon>Pseudomonadati</taxon>
        <taxon>Pseudomonadota</taxon>
        <taxon>Alphaproteobacteria</taxon>
        <taxon>Caulobacterales</taxon>
        <taxon>Caulobacteraceae</taxon>
        <taxon>Caulobacter</taxon>
    </lineage>
</organism>
<feature type="transmembrane region" description="Helical" evidence="1">
    <location>
        <begin position="12"/>
        <end position="32"/>
    </location>
</feature>
<dbReference type="RefSeq" id="WP_307352011.1">
    <property type="nucleotide sequence ID" value="NZ_JAUSVS010000009.1"/>
</dbReference>
<keyword evidence="1" id="KW-0472">Membrane</keyword>
<feature type="transmembrane region" description="Helical" evidence="1">
    <location>
        <begin position="112"/>
        <end position="131"/>
    </location>
</feature>
<protein>
    <submittedName>
        <fullName evidence="2">Membrane protein</fullName>
    </submittedName>
</protein>
<name>A0ABU0IXT1_9CAUL</name>
<keyword evidence="1" id="KW-0812">Transmembrane</keyword>
<dbReference type="Proteomes" id="UP001228905">
    <property type="component" value="Unassembled WGS sequence"/>
</dbReference>
<feature type="transmembrane region" description="Helical" evidence="1">
    <location>
        <begin position="52"/>
        <end position="73"/>
    </location>
</feature>
<dbReference type="Pfam" id="PF06197">
    <property type="entry name" value="DUF998"/>
    <property type="match status" value="1"/>
</dbReference>
<gene>
    <name evidence="2" type="ORF">QO010_003934</name>
</gene>
<evidence type="ECO:0000313" key="2">
    <source>
        <dbReference type="EMBL" id="MDQ0466141.1"/>
    </source>
</evidence>
<feature type="transmembrane region" description="Helical" evidence="1">
    <location>
        <begin position="143"/>
        <end position="162"/>
    </location>
</feature>
<keyword evidence="3" id="KW-1185">Reference proteome</keyword>
<comment type="caution">
    <text evidence="2">The sequence shown here is derived from an EMBL/GenBank/DDBJ whole genome shotgun (WGS) entry which is preliminary data.</text>
</comment>
<evidence type="ECO:0000313" key="3">
    <source>
        <dbReference type="Proteomes" id="UP001228905"/>
    </source>
</evidence>
<accession>A0ABU0IXT1</accession>
<reference evidence="2 3" key="1">
    <citation type="submission" date="2023-07" db="EMBL/GenBank/DDBJ databases">
        <title>Genomic Encyclopedia of Type Strains, Phase IV (KMG-IV): sequencing the most valuable type-strain genomes for metagenomic binning, comparative biology and taxonomic classification.</title>
        <authorList>
            <person name="Goeker M."/>
        </authorList>
    </citation>
    <scope>NUCLEOTIDE SEQUENCE [LARGE SCALE GENOMIC DNA]</scope>
    <source>
        <strain evidence="2 3">DSM 18695</strain>
    </source>
</reference>
<feature type="transmembrane region" description="Helical" evidence="1">
    <location>
        <begin position="80"/>
        <end position="100"/>
    </location>
</feature>
<proteinExistence type="predicted"/>
<dbReference type="EMBL" id="JAUSVS010000009">
    <property type="protein sequence ID" value="MDQ0466141.1"/>
    <property type="molecule type" value="Genomic_DNA"/>
</dbReference>
<evidence type="ECO:0000256" key="1">
    <source>
        <dbReference type="SAM" id="Phobius"/>
    </source>
</evidence>